<feature type="compositionally biased region" description="Low complexity" evidence="1">
    <location>
        <begin position="145"/>
        <end position="157"/>
    </location>
</feature>
<feature type="compositionally biased region" description="Basic residues" evidence="1">
    <location>
        <begin position="349"/>
        <end position="365"/>
    </location>
</feature>
<protein>
    <submittedName>
        <fullName evidence="2">Uncharacterized protein</fullName>
    </submittedName>
</protein>
<dbReference type="EMBL" id="KE148161">
    <property type="protein sequence ID" value="EPE04308.1"/>
    <property type="molecule type" value="Genomic_DNA"/>
</dbReference>
<feature type="region of interest" description="Disordered" evidence="1">
    <location>
        <begin position="106"/>
        <end position="159"/>
    </location>
</feature>
<evidence type="ECO:0000313" key="2">
    <source>
        <dbReference type="EMBL" id="EPE04308.1"/>
    </source>
</evidence>
<feature type="region of interest" description="Disordered" evidence="1">
    <location>
        <begin position="345"/>
        <end position="404"/>
    </location>
</feature>
<sequence>MQSRHLKTEPHELDDTEVVGAANMLCQSLSNDNTLALQSPCNADASFVTAKTTLGTGPASSPKPVFEMRPSLGRLLWQADFENSTAYEDVEIDFDEEMVELPEAGAHLEHRSPEKGHEENRSIEIPETEDGEVSEDEYAVQATTAPPASVSPVGSPARNPVITFPTQPPKTHIEPSIPSWNEIPKAVESDLNVEYDKSGAAVFPTKAIVRSRLDELYPGMEGIVIKSFPKDRPRWDQYKRVKTLVYNHRSFLERLPLEPGSTGLSIEHHSEFAKVIFAKLTAWRRALDHGYKESNLQMLAPLPLHEEILAMKILSNDNKHHDSVLESLTGTSRKFLLKPIPSVYTSGKKQQKRKQPKRKQRKKKSTSTETAAATLNQLPLPPACPPPRPPPCVAPKPSAHTGDRVASLETAAKHGYPKESMTLGSFISQVQGNVFNDLGQSLGDTLCWIHAQQDESKKTIQALKTAVSGFQMLQTKLQNLQTKQDSEISKAVDLFKRWQLQSNFVGYEQPDHSPAAYNTQNAQNAQKVQNAQDAQDAQNAQNAQKVQNAPVPCAVHIHPDRIANFTDYPSIDRDSQQQTQPMPPSQPQPQSEPKSKESKGIKRKFSQGQRSRKRKRQANNDLRSSAPPLETRALSRAPSDYRPRSRTGSDCSNGRLGYDR</sequence>
<evidence type="ECO:0000256" key="1">
    <source>
        <dbReference type="SAM" id="MobiDB-lite"/>
    </source>
</evidence>
<accession>S3CDD9</accession>
<evidence type="ECO:0000313" key="3">
    <source>
        <dbReference type="Proteomes" id="UP000016923"/>
    </source>
</evidence>
<proteinExistence type="predicted"/>
<dbReference type="VEuPathDB" id="FungiDB:F503_01312"/>
<name>S3CDD9_OPHP1</name>
<feature type="region of interest" description="Disordered" evidence="1">
    <location>
        <begin position="523"/>
        <end position="547"/>
    </location>
</feature>
<feature type="compositionally biased region" description="Basic residues" evidence="1">
    <location>
        <begin position="601"/>
        <end position="617"/>
    </location>
</feature>
<dbReference type="HOGENOM" id="CLU_415658_0_0_1"/>
<organism evidence="2 3">
    <name type="scientific">Ophiostoma piceae (strain UAMH 11346)</name>
    <name type="common">Sap stain fungus</name>
    <dbReference type="NCBI Taxonomy" id="1262450"/>
    <lineage>
        <taxon>Eukaryota</taxon>
        <taxon>Fungi</taxon>
        <taxon>Dikarya</taxon>
        <taxon>Ascomycota</taxon>
        <taxon>Pezizomycotina</taxon>
        <taxon>Sordariomycetes</taxon>
        <taxon>Sordariomycetidae</taxon>
        <taxon>Ophiostomatales</taxon>
        <taxon>Ophiostomataceae</taxon>
        <taxon>Ophiostoma</taxon>
    </lineage>
</organism>
<dbReference type="Proteomes" id="UP000016923">
    <property type="component" value="Unassembled WGS sequence"/>
</dbReference>
<feature type="compositionally biased region" description="Pro residues" evidence="1">
    <location>
        <begin position="379"/>
        <end position="394"/>
    </location>
</feature>
<feature type="compositionally biased region" description="Acidic residues" evidence="1">
    <location>
        <begin position="126"/>
        <end position="138"/>
    </location>
</feature>
<keyword evidence="3" id="KW-1185">Reference proteome</keyword>
<feature type="compositionally biased region" description="Basic and acidic residues" evidence="1">
    <location>
        <begin position="106"/>
        <end position="124"/>
    </location>
</feature>
<gene>
    <name evidence="2" type="ORF">F503_01312</name>
</gene>
<reference evidence="2 3" key="1">
    <citation type="journal article" date="2013" name="BMC Genomics">
        <title>The genome and transcriptome of the pine saprophyte Ophiostoma piceae, and a comparison with the bark beetle-associated pine pathogen Grosmannia clavigera.</title>
        <authorList>
            <person name="Haridas S."/>
            <person name="Wang Y."/>
            <person name="Lim L."/>
            <person name="Massoumi Alamouti S."/>
            <person name="Jackman S."/>
            <person name="Docking R."/>
            <person name="Robertson G."/>
            <person name="Birol I."/>
            <person name="Bohlmann J."/>
            <person name="Breuil C."/>
        </authorList>
    </citation>
    <scope>NUCLEOTIDE SEQUENCE [LARGE SCALE GENOMIC DNA]</scope>
    <source>
        <strain evidence="2 3">UAMH 11346</strain>
    </source>
</reference>
<feature type="region of interest" description="Disordered" evidence="1">
    <location>
        <begin position="565"/>
        <end position="660"/>
    </location>
</feature>
<dbReference type="AlphaFoldDB" id="S3CDD9"/>